<dbReference type="Gene3D" id="3.40.50.880">
    <property type="match status" value="1"/>
</dbReference>
<keyword evidence="1" id="KW-0805">Transcription regulation</keyword>
<feature type="compositionally biased region" description="Polar residues" evidence="4">
    <location>
        <begin position="340"/>
        <end position="353"/>
    </location>
</feature>
<dbReference type="PANTHER" id="PTHR43130">
    <property type="entry name" value="ARAC-FAMILY TRANSCRIPTIONAL REGULATOR"/>
    <property type="match status" value="1"/>
</dbReference>
<dbReference type="Pfam" id="PF12833">
    <property type="entry name" value="HTH_18"/>
    <property type="match status" value="1"/>
</dbReference>
<dbReference type="PRINTS" id="PR00032">
    <property type="entry name" value="HTHARAC"/>
</dbReference>
<dbReference type="CDD" id="cd03136">
    <property type="entry name" value="GATase1_AraC_ArgR_like"/>
    <property type="match status" value="1"/>
</dbReference>
<dbReference type="InterPro" id="IPR002818">
    <property type="entry name" value="DJ-1/PfpI"/>
</dbReference>
<dbReference type="PANTHER" id="PTHR43130:SF3">
    <property type="entry name" value="HTH-TYPE TRANSCRIPTIONAL REGULATOR RV1931C"/>
    <property type="match status" value="1"/>
</dbReference>
<dbReference type="Gene3D" id="1.10.10.60">
    <property type="entry name" value="Homeodomain-like"/>
    <property type="match status" value="1"/>
</dbReference>
<dbReference type="InterPro" id="IPR018060">
    <property type="entry name" value="HTH_AraC"/>
</dbReference>
<dbReference type="Pfam" id="PF01965">
    <property type="entry name" value="DJ-1_PfpI"/>
    <property type="match status" value="1"/>
</dbReference>
<dbReference type="Proteomes" id="UP000244335">
    <property type="component" value="Unassembled WGS sequence"/>
</dbReference>
<evidence type="ECO:0000256" key="2">
    <source>
        <dbReference type="ARBA" id="ARBA00023125"/>
    </source>
</evidence>
<keyword evidence="2" id="KW-0238">DNA-binding</keyword>
<comment type="caution">
    <text evidence="6">The sequence shown here is derived from an EMBL/GenBank/DDBJ whole genome shotgun (WGS) entry which is preliminary data.</text>
</comment>
<dbReference type="RefSeq" id="WP_116493739.1">
    <property type="nucleotide sequence ID" value="NZ_QDFR01000001.1"/>
</dbReference>
<dbReference type="SUPFAM" id="SSF46689">
    <property type="entry name" value="Homeodomain-like"/>
    <property type="match status" value="2"/>
</dbReference>
<dbReference type="InterPro" id="IPR029062">
    <property type="entry name" value="Class_I_gatase-like"/>
</dbReference>
<evidence type="ECO:0000313" key="6">
    <source>
        <dbReference type="EMBL" id="PVE56415.1"/>
    </source>
</evidence>
<dbReference type="PROSITE" id="PS01124">
    <property type="entry name" value="HTH_ARAC_FAMILY_2"/>
    <property type="match status" value="1"/>
</dbReference>
<reference evidence="6 7" key="1">
    <citation type="submission" date="2018-04" db="EMBL/GenBank/DDBJ databases">
        <authorList>
            <person name="Hagen T."/>
        </authorList>
    </citation>
    <scope>NUCLEOTIDE SEQUENCE [LARGE SCALE GENOMIC DNA]</scope>
    <source>
        <strain evidence="6 7">TPD7009</strain>
    </source>
</reference>
<dbReference type="GO" id="GO:0043565">
    <property type="term" value="F:sequence-specific DNA binding"/>
    <property type="evidence" value="ECO:0007669"/>
    <property type="project" value="InterPro"/>
</dbReference>
<feature type="domain" description="HTH araC/xylS-type" evidence="5">
    <location>
        <begin position="231"/>
        <end position="329"/>
    </location>
</feature>
<dbReference type="AlphaFoldDB" id="A0AA92C5V1"/>
<dbReference type="InterPro" id="IPR009057">
    <property type="entry name" value="Homeodomain-like_sf"/>
</dbReference>
<keyword evidence="3" id="KW-0804">Transcription</keyword>
<evidence type="ECO:0000256" key="1">
    <source>
        <dbReference type="ARBA" id="ARBA00023015"/>
    </source>
</evidence>
<dbReference type="InterPro" id="IPR020449">
    <property type="entry name" value="Tscrpt_reg_AraC-type_HTH"/>
</dbReference>
<dbReference type="SUPFAM" id="SSF52317">
    <property type="entry name" value="Class I glutamine amidotransferase-like"/>
    <property type="match status" value="1"/>
</dbReference>
<gene>
    <name evidence="6" type="ORF">DC430_01065</name>
</gene>
<evidence type="ECO:0000259" key="5">
    <source>
        <dbReference type="PROSITE" id="PS01124"/>
    </source>
</evidence>
<proteinExistence type="predicted"/>
<sequence length="353" mass="38828">MKHLPNRQDSLPAKRLKVGFVLAKSFTLSPFALFIDTLRLASDETDHSGRVFADWHVLGSTRHLITSSCGVQIAPTSDFIDPSNFDYIVVVGGLLRVPEPVDHATVTFLKSAAAKGVRMIGVCTGSFILAEAGLLDGHEVCVSWLHYQAFQERFPHLVVRPDRLFHLEGRRGSCAGGSSSADLANVIVERHIGRDAARNALEVLQMDRVRSSNAPQSRQPLKMQVKEPRVLASLITMEQHLSGDINTERLAKSVGLSRRQLERLFEITIGMPPAAAYRQLRLERAFELLTNTDREITEVAFDVGYVNPSHFTKSFKLAFGETPSSARARRGVIGEGQGGTSEVSQGRTITDVS</sequence>
<organism evidence="6 7">
    <name type="scientific">Rhizobium rhizogenes</name>
    <name type="common">Agrobacterium rhizogenes</name>
    <dbReference type="NCBI Taxonomy" id="359"/>
    <lineage>
        <taxon>Bacteria</taxon>
        <taxon>Pseudomonadati</taxon>
        <taxon>Pseudomonadota</taxon>
        <taxon>Alphaproteobacteria</taxon>
        <taxon>Hyphomicrobiales</taxon>
        <taxon>Rhizobiaceae</taxon>
        <taxon>Rhizobium/Agrobacterium group</taxon>
        <taxon>Rhizobium</taxon>
    </lineage>
</organism>
<evidence type="ECO:0000256" key="3">
    <source>
        <dbReference type="ARBA" id="ARBA00023163"/>
    </source>
</evidence>
<dbReference type="GO" id="GO:0003700">
    <property type="term" value="F:DNA-binding transcription factor activity"/>
    <property type="evidence" value="ECO:0007669"/>
    <property type="project" value="InterPro"/>
</dbReference>
<name>A0AA92C5V1_RHIRH</name>
<evidence type="ECO:0000313" key="7">
    <source>
        <dbReference type="Proteomes" id="UP000244335"/>
    </source>
</evidence>
<feature type="region of interest" description="Disordered" evidence="4">
    <location>
        <begin position="331"/>
        <end position="353"/>
    </location>
</feature>
<evidence type="ECO:0000256" key="4">
    <source>
        <dbReference type="SAM" id="MobiDB-lite"/>
    </source>
</evidence>
<dbReference type="SMART" id="SM00342">
    <property type="entry name" value="HTH_ARAC"/>
    <property type="match status" value="1"/>
</dbReference>
<protein>
    <submittedName>
        <fullName evidence="6">AraC family transcriptional regulator</fullName>
    </submittedName>
</protein>
<dbReference type="EMBL" id="QDFR01000001">
    <property type="protein sequence ID" value="PVE56415.1"/>
    <property type="molecule type" value="Genomic_DNA"/>
</dbReference>
<dbReference type="InterPro" id="IPR052158">
    <property type="entry name" value="INH-QAR"/>
</dbReference>
<accession>A0AA92C5V1</accession>